<dbReference type="PANTHER" id="PTHR46175">
    <property type="entry name" value="BACTERIOOPSIN TRANSCRIPTIONAL ACTIVATOR"/>
    <property type="match status" value="1"/>
</dbReference>
<keyword evidence="5" id="KW-1185">Reference proteome</keyword>
<feature type="region of interest" description="Disordered" evidence="1">
    <location>
        <begin position="708"/>
        <end position="770"/>
    </location>
</feature>
<evidence type="ECO:0000313" key="4">
    <source>
        <dbReference type="EMBL" id="PBK75680.1"/>
    </source>
</evidence>
<dbReference type="STRING" id="1076256.A0A2H3C1C6"/>
<keyword evidence="3" id="KW-0732">Signal</keyword>
<dbReference type="PANTHER" id="PTHR46175:SF4">
    <property type="entry name" value="BACTERIOOPSIN TRANSCRIPTIONAL ACTIVATOR"/>
    <property type="match status" value="1"/>
</dbReference>
<dbReference type="Gene3D" id="2.120.10.80">
    <property type="entry name" value="Kelch-type beta propeller"/>
    <property type="match status" value="2"/>
</dbReference>
<name>A0A2H3C1C6_9AGAR</name>
<feature type="region of interest" description="Disordered" evidence="1">
    <location>
        <begin position="880"/>
        <end position="901"/>
    </location>
</feature>
<keyword evidence="2" id="KW-0812">Transmembrane</keyword>
<feature type="compositionally biased region" description="Polar residues" evidence="1">
    <location>
        <begin position="708"/>
        <end position="729"/>
    </location>
</feature>
<dbReference type="EMBL" id="KZ293417">
    <property type="protein sequence ID" value="PBK75680.1"/>
    <property type="molecule type" value="Genomic_DNA"/>
</dbReference>
<keyword evidence="2" id="KW-1133">Transmembrane helix</keyword>
<organism evidence="4 5">
    <name type="scientific">Armillaria solidipes</name>
    <dbReference type="NCBI Taxonomy" id="1076256"/>
    <lineage>
        <taxon>Eukaryota</taxon>
        <taxon>Fungi</taxon>
        <taxon>Dikarya</taxon>
        <taxon>Basidiomycota</taxon>
        <taxon>Agaricomycotina</taxon>
        <taxon>Agaricomycetes</taxon>
        <taxon>Agaricomycetidae</taxon>
        <taxon>Agaricales</taxon>
        <taxon>Marasmiineae</taxon>
        <taxon>Physalacriaceae</taxon>
        <taxon>Armillaria</taxon>
    </lineage>
</organism>
<dbReference type="InterPro" id="IPR015915">
    <property type="entry name" value="Kelch-typ_b-propeller"/>
</dbReference>
<dbReference type="SUPFAM" id="SSF50965">
    <property type="entry name" value="Galactose oxidase, central domain"/>
    <property type="match status" value="1"/>
</dbReference>
<reference evidence="5" key="1">
    <citation type="journal article" date="2017" name="Nat. Ecol. Evol.">
        <title>Genome expansion and lineage-specific genetic innovations in the forest pathogenic fungi Armillaria.</title>
        <authorList>
            <person name="Sipos G."/>
            <person name="Prasanna A.N."/>
            <person name="Walter M.C."/>
            <person name="O'Connor E."/>
            <person name="Balint B."/>
            <person name="Krizsan K."/>
            <person name="Kiss B."/>
            <person name="Hess J."/>
            <person name="Varga T."/>
            <person name="Slot J."/>
            <person name="Riley R."/>
            <person name="Boka B."/>
            <person name="Rigling D."/>
            <person name="Barry K."/>
            <person name="Lee J."/>
            <person name="Mihaltcheva S."/>
            <person name="LaButti K."/>
            <person name="Lipzen A."/>
            <person name="Waldron R."/>
            <person name="Moloney N.M."/>
            <person name="Sperisen C."/>
            <person name="Kredics L."/>
            <person name="Vagvoelgyi C."/>
            <person name="Patrignani A."/>
            <person name="Fitzpatrick D."/>
            <person name="Nagy I."/>
            <person name="Doyle S."/>
            <person name="Anderson J.B."/>
            <person name="Grigoriev I.V."/>
            <person name="Gueldener U."/>
            <person name="Muensterkoetter M."/>
            <person name="Nagy L.G."/>
        </authorList>
    </citation>
    <scope>NUCLEOTIDE SEQUENCE [LARGE SCALE GENOMIC DNA]</scope>
    <source>
        <strain evidence="5">28-4</strain>
    </source>
</reference>
<feature type="compositionally biased region" description="Gly residues" evidence="1">
    <location>
        <begin position="423"/>
        <end position="443"/>
    </location>
</feature>
<evidence type="ECO:0000256" key="2">
    <source>
        <dbReference type="SAM" id="Phobius"/>
    </source>
</evidence>
<accession>A0A2H3C1C6</accession>
<feature type="region of interest" description="Disordered" evidence="1">
    <location>
        <begin position="586"/>
        <end position="606"/>
    </location>
</feature>
<dbReference type="Proteomes" id="UP000218334">
    <property type="component" value="Unassembled WGS sequence"/>
</dbReference>
<feature type="transmembrane region" description="Helical" evidence="2">
    <location>
        <begin position="454"/>
        <end position="476"/>
    </location>
</feature>
<evidence type="ECO:0000313" key="5">
    <source>
        <dbReference type="Proteomes" id="UP000218334"/>
    </source>
</evidence>
<dbReference type="Pfam" id="PF24681">
    <property type="entry name" value="Kelch_KLHDC2_KLHL20_DRC7"/>
    <property type="match status" value="1"/>
</dbReference>
<evidence type="ECO:0000256" key="3">
    <source>
        <dbReference type="SAM" id="SignalP"/>
    </source>
</evidence>
<feature type="region of interest" description="Disordered" evidence="1">
    <location>
        <begin position="627"/>
        <end position="663"/>
    </location>
</feature>
<feature type="compositionally biased region" description="Polar residues" evidence="1">
    <location>
        <begin position="820"/>
        <end position="836"/>
    </location>
</feature>
<evidence type="ECO:0008006" key="6">
    <source>
        <dbReference type="Google" id="ProtNLM"/>
    </source>
</evidence>
<evidence type="ECO:0000256" key="1">
    <source>
        <dbReference type="SAM" id="MobiDB-lite"/>
    </source>
</evidence>
<feature type="compositionally biased region" description="Polar residues" evidence="1">
    <location>
        <begin position="638"/>
        <end position="651"/>
    </location>
</feature>
<feature type="chain" id="PRO_5013877409" description="Galactose oxidase" evidence="3">
    <location>
        <begin position="27"/>
        <end position="1036"/>
    </location>
</feature>
<dbReference type="SUPFAM" id="SSF117281">
    <property type="entry name" value="Kelch motif"/>
    <property type="match status" value="1"/>
</dbReference>
<feature type="signal peptide" evidence="3">
    <location>
        <begin position="1"/>
        <end position="26"/>
    </location>
</feature>
<feature type="compositionally biased region" description="Low complexity" evidence="1">
    <location>
        <begin position="371"/>
        <end position="422"/>
    </location>
</feature>
<proteinExistence type="predicted"/>
<feature type="compositionally biased region" description="Basic and acidic residues" evidence="1">
    <location>
        <begin position="790"/>
        <end position="805"/>
    </location>
</feature>
<dbReference type="AlphaFoldDB" id="A0A2H3C1C6"/>
<feature type="region of interest" description="Disordered" evidence="1">
    <location>
        <begin position="370"/>
        <end position="444"/>
    </location>
</feature>
<keyword evidence="2" id="KW-0472">Membrane</keyword>
<sequence>MKPNLDFRLLPSVCILSFLLEYEVAAYTAVPRWGQAVAVLNDCLFVHGGKTDEYNSYSYRQAPANNDLLYLSLSSSFNLTSPPWELISSSSETSTSQGPAVAWHTLSGLNSSSMLLFGGLPATNSATVLTNRADSSWMLDVYALSEPNWEQEALAWAGQPTRRIHHSTVTSTSGQVYIIGGEMADGSEVALTEHYVFDPDSQSFTQLPSTNGPSDITGHSSVILSNGTILVFGGYSQTQDSLFPFSTIWTLDTTESTLSWNQIFLSTNSLPNPRRAFASTCIEGNKVVIQGGSDASYQTAYSDGWILDLSQDSPSWVEVDALTQVGARYDHFAVPIGSSVMFGFGYGSSGPFATNMLIYDYSTGSFPLDFSPSPSSPGTTQTMPGPSQTSNPHPTGTGASPSSTGSVSVDPSSTTNSDPSDPTGGGGGGGSTAGGGGTAAGGGDDADNDRTTAIALGTTFGVLGLIAGCVIIVYYVRHRKGNPSTGQRFMALHDDTEDGEDSPQHDRHLPLANGFGERTRHSRDAGWTILRSIGLAGVMPVSVSARHNPERRDMLADEDAQDFASWHEKRWKDGTGSSWSLRSILGGGRRRSQEPSAASSLGVPWREKYDPFSDDTALMGDVEPEVMNAGPSRPAARRQTSNVSTMSSNSFVDPFADPIHEDKPERYHDLDSVEDILEMPPPARFKLPPLSIQTVLPVSTISHALSPVTETSRLSIGDPSTPSIHTNSNSHEHNLSPFDSTSGMTSRTSYDPSRSPGQRTSSLIASVPTQPMRRSDSWWARFSRTSLLDRRNSDASKRASLDFRDPNPPPRLVAIEESTHSATSTSPEADNSTGFNRSSSVRPGSRRVSRVYGAHGKSSSSLRTADSELIERMVGTMDVAQRETTGSHRTRESTGTSLSVEIPTSEDGHLMEHLGGDRPIVTSPSGILSWDITSSSNDPPPRSLTPPLGQMSLIPTSPSAVSPEGGGVKQPLRRESVAARVQAYERRMSHDGELPDINLKEERARHRSQVVDYGLVPRPSLFVANPDHRLSSSGDS</sequence>
<gene>
    <name evidence="4" type="ORF">ARMSODRAFT_1079883</name>
</gene>
<feature type="compositionally biased region" description="Polar residues" evidence="1">
    <location>
        <begin position="737"/>
        <end position="769"/>
    </location>
</feature>
<dbReference type="InterPro" id="IPR011043">
    <property type="entry name" value="Gal_Oxase/kelch_b-propeller"/>
</dbReference>
<feature type="region of interest" description="Disordered" evidence="1">
    <location>
        <begin position="790"/>
        <end position="864"/>
    </location>
</feature>
<protein>
    <recommendedName>
        <fullName evidence="6">Galactose oxidase</fullName>
    </recommendedName>
</protein>